<dbReference type="Pfam" id="PF13505">
    <property type="entry name" value="OMP_b-brl"/>
    <property type="match status" value="1"/>
</dbReference>
<dbReference type="PROSITE" id="PS51123">
    <property type="entry name" value="OMPA_2"/>
    <property type="match status" value="1"/>
</dbReference>
<keyword evidence="3" id="KW-1134">Transmembrane beta strand</keyword>
<dbReference type="GO" id="GO:0006811">
    <property type="term" value="P:monoatomic ion transport"/>
    <property type="evidence" value="ECO:0007669"/>
    <property type="project" value="UniProtKB-KW"/>
</dbReference>
<keyword evidence="6" id="KW-0406">Ion transport</keyword>
<evidence type="ECO:0000313" key="15">
    <source>
        <dbReference type="Proteomes" id="UP000706151"/>
    </source>
</evidence>
<evidence type="ECO:0000256" key="10">
    <source>
        <dbReference type="PROSITE-ProRule" id="PRU00473"/>
    </source>
</evidence>
<dbReference type="Pfam" id="PF00691">
    <property type="entry name" value="OmpA"/>
    <property type="match status" value="1"/>
</dbReference>
<evidence type="ECO:0000256" key="4">
    <source>
        <dbReference type="ARBA" id="ARBA00022692"/>
    </source>
</evidence>
<dbReference type="Gene3D" id="2.40.160.20">
    <property type="match status" value="1"/>
</dbReference>
<dbReference type="GO" id="GO:0009279">
    <property type="term" value="C:cell outer membrane"/>
    <property type="evidence" value="ECO:0007669"/>
    <property type="project" value="UniProtKB-SubCell"/>
</dbReference>
<comment type="subcellular location">
    <subcellularLocation>
        <location evidence="1">Cell outer membrane</location>
        <topology evidence="1">Multi-pass membrane protein</topology>
    </subcellularLocation>
</comment>
<reference evidence="14 15" key="1">
    <citation type="submission" date="2020-10" db="EMBL/GenBank/DDBJ databases">
        <title>Connecting structure to function with the recovery of over 1000 high-quality activated sludge metagenome-assembled genomes encoding full-length rRNA genes using long-read sequencing.</title>
        <authorList>
            <person name="Singleton C.M."/>
            <person name="Petriglieri F."/>
            <person name="Kristensen J.M."/>
            <person name="Kirkegaard R.H."/>
            <person name="Michaelsen T.Y."/>
            <person name="Andersen M.H."/>
            <person name="Karst S.M."/>
            <person name="Dueholm M.S."/>
            <person name="Nielsen P.H."/>
            <person name="Albertsen M."/>
        </authorList>
    </citation>
    <scope>NUCLEOTIDE SEQUENCE [LARGE SCALE GENOMIC DNA]</scope>
    <source>
        <strain evidence="14">Fred_18-Q3-R57-64_BAT3C.720</strain>
    </source>
</reference>
<dbReference type="SUPFAM" id="SSF56925">
    <property type="entry name" value="OMPA-like"/>
    <property type="match status" value="1"/>
</dbReference>
<evidence type="ECO:0000313" key="14">
    <source>
        <dbReference type="EMBL" id="MBK7955792.1"/>
    </source>
</evidence>
<evidence type="ECO:0000259" key="13">
    <source>
        <dbReference type="PROSITE" id="PS51123"/>
    </source>
</evidence>
<dbReference type="CDD" id="cd07185">
    <property type="entry name" value="OmpA_C-like"/>
    <property type="match status" value="1"/>
</dbReference>
<protein>
    <submittedName>
        <fullName evidence="14">OmpA family protein</fullName>
    </submittedName>
</protein>
<keyword evidence="8 10" id="KW-0472">Membrane</keyword>
<keyword evidence="7" id="KW-0626">Porin</keyword>
<keyword evidence="4" id="KW-0812">Transmembrane</keyword>
<evidence type="ECO:0000256" key="9">
    <source>
        <dbReference type="ARBA" id="ARBA00023237"/>
    </source>
</evidence>
<feature type="chain" id="PRO_5036816894" evidence="12">
    <location>
        <begin position="27"/>
        <end position="375"/>
    </location>
</feature>
<evidence type="ECO:0000256" key="5">
    <source>
        <dbReference type="ARBA" id="ARBA00022729"/>
    </source>
</evidence>
<accession>A0A935TGC0</accession>
<feature type="region of interest" description="Disordered" evidence="11">
    <location>
        <begin position="213"/>
        <end position="239"/>
    </location>
</feature>
<keyword evidence="5 12" id="KW-0732">Signal</keyword>
<dbReference type="GO" id="GO:0015288">
    <property type="term" value="F:porin activity"/>
    <property type="evidence" value="ECO:0007669"/>
    <property type="project" value="UniProtKB-KW"/>
</dbReference>
<evidence type="ECO:0000256" key="6">
    <source>
        <dbReference type="ARBA" id="ARBA00023065"/>
    </source>
</evidence>
<dbReference type="SUPFAM" id="SSF103088">
    <property type="entry name" value="OmpA-like"/>
    <property type="match status" value="1"/>
</dbReference>
<evidence type="ECO:0000256" key="2">
    <source>
        <dbReference type="ARBA" id="ARBA00022448"/>
    </source>
</evidence>
<dbReference type="InterPro" id="IPR006665">
    <property type="entry name" value="OmpA-like"/>
</dbReference>
<dbReference type="InterPro" id="IPR027385">
    <property type="entry name" value="Beta-barrel_OMP"/>
</dbReference>
<dbReference type="PRINTS" id="PR01021">
    <property type="entry name" value="OMPADOMAIN"/>
</dbReference>
<dbReference type="Gene3D" id="3.30.1330.60">
    <property type="entry name" value="OmpA-like domain"/>
    <property type="match status" value="1"/>
</dbReference>
<evidence type="ECO:0000256" key="8">
    <source>
        <dbReference type="ARBA" id="ARBA00023136"/>
    </source>
</evidence>
<evidence type="ECO:0000256" key="11">
    <source>
        <dbReference type="SAM" id="MobiDB-lite"/>
    </source>
</evidence>
<dbReference type="InterPro" id="IPR050330">
    <property type="entry name" value="Bact_OuterMem_StrucFunc"/>
</dbReference>
<gene>
    <name evidence="14" type="ORF">IPK02_18670</name>
</gene>
<evidence type="ECO:0000256" key="7">
    <source>
        <dbReference type="ARBA" id="ARBA00023114"/>
    </source>
</evidence>
<sequence length="375" mass="40341">MKKTLKKTLHTAIAGLLVLAPLAAAAQDSGYMPWDGSGQGFDNRWYVAPFGSYTWADSERVAKDGWGGGINLGKNLNKWWNLEFSAQYEQLDGESVLGPIAHGNYKNWNLGLDALLFFNRSAGYEANPGFQPFVVFGVGGIQDRVDSTWLLSGSSTWSWTANAGAGFLYHFNDRVAARVDGRYRWDDNKGGYGWGGNFGDWVATVGVQIALGDKPRPPAPPPAPLPVAARAAPPPPPPAAPVTRTFEFSADGMFAFGSSTLTPVGKSRVDNFIKGFRESALTVTAVKIIGHTDPIGSEAFNQTLSDKRAKTVADYMVTQGVSQSIITTAGAGESQLKITEAECKAQGKAKTRQALIDCFALNRRIEAQVTGTKKN</sequence>
<dbReference type="EMBL" id="JADJOT010000011">
    <property type="protein sequence ID" value="MBK7955792.1"/>
    <property type="molecule type" value="Genomic_DNA"/>
</dbReference>
<feature type="domain" description="OmpA-like" evidence="13">
    <location>
        <begin position="242"/>
        <end position="373"/>
    </location>
</feature>
<feature type="signal peptide" evidence="12">
    <location>
        <begin position="1"/>
        <end position="26"/>
    </location>
</feature>
<dbReference type="PANTHER" id="PTHR30329">
    <property type="entry name" value="STATOR ELEMENT OF FLAGELLAR MOTOR COMPLEX"/>
    <property type="match status" value="1"/>
</dbReference>
<dbReference type="GO" id="GO:0046930">
    <property type="term" value="C:pore complex"/>
    <property type="evidence" value="ECO:0007669"/>
    <property type="project" value="UniProtKB-KW"/>
</dbReference>
<dbReference type="Proteomes" id="UP000706151">
    <property type="component" value="Unassembled WGS sequence"/>
</dbReference>
<evidence type="ECO:0000256" key="3">
    <source>
        <dbReference type="ARBA" id="ARBA00022452"/>
    </source>
</evidence>
<name>A0A935TGC0_9PROT</name>
<dbReference type="AlphaFoldDB" id="A0A935TGC0"/>
<evidence type="ECO:0000256" key="12">
    <source>
        <dbReference type="SAM" id="SignalP"/>
    </source>
</evidence>
<dbReference type="PANTHER" id="PTHR30329:SF21">
    <property type="entry name" value="LIPOPROTEIN YIAD-RELATED"/>
    <property type="match status" value="1"/>
</dbReference>
<dbReference type="InterPro" id="IPR006664">
    <property type="entry name" value="OMP_bac"/>
</dbReference>
<dbReference type="InterPro" id="IPR011250">
    <property type="entry name" value="OMP/PagP_B-barrel"/>
</dbReference>
<keyword evidence="9" id="KW-0998">Cell outer membrane</keyword>
<organism evidence="14 15">
    <name type="scientific">Candidatus Accumulibacter affinis</name>
    <dbReference type="NCBI Taxonomy" id="2954384"/>
    <lineage>
        <taxon>Bacteria</taxon>
        <taxon>Pseudomonadati</taxon>
        <taxon>Pseudomonadota</taxon>
        <taxon>Betaproteobacteria</taxon>
        <taxon>Candidatus Accumulibacter</taxon>
    </lineage>
</organism>
<keyword evidence="2" id="KW-0813">Transport</keyword>
<proteinExistence type="predicted"/>
<comment type="caution">
    <text evidence="14">The sequence shown here is derived from an EMBL/GenBank/DDBJ whole genome shotgun (WGS) entry which is preliminary data.</text>
</comment>
<dbReference type="InterPro" id="IPR036737">
    <property type="entry name" value="OmpA-like_sf"/>
</dbReference>
<evidence type="ECO:0000256" key="1">
    <source>
        <dbReference type="ARBA" id="ARBA00004571"/>
    </source>
</evidence>